<name>A0A382MM99_9ZZZZ</name>
<accession>A0A382MM99</accession>
<protein>
    <submittedName>
        <fullName evidence="1">Uncharacterized protein</fullName>
    </submittedName>
</protein>
<dbReference type="EMBL" id="UINC01094664">
    <property type="protein sequence ID" value="SVC50094.1"/>
    <property type="molecule type" value="Genomic_DNA"/>
</dbReference>
<gene>
    <name evidence="1" type="ORF">METZ01_LOCUS302948</name>
</gene>
<dbReference type="AlphaFoldDB" id="A0A382MM99"/>
<organism evidence="1">
    <name type="scientific">marine metagenome</name>
    <dbReference type="NCBI Taxonomy" id="408172"/>
    <lineage>
        <taxon>unclassified sequences</taxon>
        <taxon>metagenomes</taxon>
        <taxon>ecological metagenomes</taxon>
    </lineage>
</organism>
<proteinExistence type="predicted"/>
<evidence type="ECO:0000313" key="1">
    <source>
        <dbReference type="EMBL" id="SVC50094.1"/>
    </source>
</evidence>
<reference evidence="1" key="1">
    <citation type="submission" date="2018-05" db="EMBL/GenBank/DDBJ databases">
        <authorList>
            <person name="Lanie J.A."/>
            <person name="Ng W.-L."/>
            <person name="Kazmierczak K.M."/>
            <person name="Andrzejewski T.M."/>
            <person name="Davidsen T.M."/>
            <person name="Wayne K.J."/>
            <person name="Tettelin H."/>
            <person name="Glass J.I."/>
            <person name="Rusch D."/>
            <person name="Podicherti R."/>
            <person name="Tsui H.-C.T."/>
            <person name="Winkler M.E."/>
        </authorList>
    </citation>
    <scope>NUCLEOTIDE SEQUENCE</scope>
</reference>
<sequence>MALSFLGENILQGRIRGGYKMDQLERINRIIQEYDSQGWHRTGTLTDHESADWLLGKVLELGLSAEKESFELPMVVLGDCYLQVADKVIPGLPMYDGSFTS</sequence>
<feature type="non-terminal residue" evidence="1">
    <location>
        <position position="101"/>
    </location>
</feature>